<keyword evidence="3" id="KW-1185">Reference proteome</keyword>
<dbReference type="AlphaFoldDB" id="A0A5E4CA60"/>
<feature type="region of interest" description="Disordered" evidence="1">
    <location>
        <begin position="120"/>
        <end position="153"/>
    </location>
</feature>
<proteinExistence type="predicted"/>
<organism evidence="2 3">
    <name type="scientific">Marmota monax</name>
    <name type="common">Woodchuck</name>
    <dbReference type="NCBI Taxonomy" id="9995"/>
    <lineage>
        <taxon>Eukaryota</taxon>
        <taxon>Metazoa</taxon>
        <taxon>Chordata</taxon>
        <taxon>Craniata</taxon>
        <taxon>Vertebrata</taxon>
        <taxon>Euteleostomi</taxon>
        <taxon>Mammalia</taxon>
        <taxon>Eutheria</taxon>
        <taxon>Euarchontoglires</taxon>
        <taxon>Glires</taxon>
        <taxon>Rodentia</taxon>
        <taxon>Sciuromorpha</taxon>
        <taxon>Sciuridae</taxon>
        <taxon>Xerinae</taxon>
        <taxon>Marmotini</taxon>
        <taxon>Marmota</taxon>
    </lineage>
</organism>
<accession>A0A5E4CA60</accession>
<protein>
    <submittedName>
        <fullName evidence="2">Uncharacterized protein</fullName>
    </submittedName>
</protein>
<sequence length="153" mass="16097">MCHLPATLSCPGCHFPATHPGPGQASPLPGLPVPLASSQGSLEGHFLPQALLTHSALGPTTLAACGCRTPSSPLTGRAPRSGPLITPLRRPAQHGAGRRRWPAMAEGRVQEWKGIPGRFQSTKTYLRKPGTFPGQHPRAEPALAGTKRVDAQE</sequence>
<evidence type="ECO:0000313" key="3">
    <source>
        <dbReference type="Proteomes" id="UP000335636"/>
    </source>
</evidence>
<dbReference type="EMBL" id="CABDUW010001006">
    <property type="protein sequence ID" value="VTJ77831.1"/>
    <property type="molecule type" value="Genomic_DNA"/>
</dbReference>
<feature type="region of interest" description="Disordered" evidence="1">
    <location>
        <begin position="69"/>
        <end position="103"/>
    </location>
</feature>
<comment type="caution">
    <text evidence="2">The sequence shown here is derived from an EMBL/GenBank/DDBJ whole genome shotgun (WGS) entry which is preliminary data.</text>
</comment>
<name>A0A5E4CA60_MARMO</name>
<dbReference type="Proteomes" id="UP000335636">
    <property type="component" value="Unassembled WGS sequence"/>
</dbReference>
<evidence type="ECO:0000313" key="2">
    <source>
        <dbReference type="EMBL" id="VTJ77831.1"/>
    </source>
</evidence>
<reference evidence="2" key="1">
    <citation type="submission" date="2019-04" db="EMBL/GenBank/DDBJ databases">
        <authorList>
            <person name="Alioto T."/>
            <person name="Alioto T."/>
        </authorList>
    </citation>
    <scope>NUCLEOTIDE SEQUENCE [LARGE SCALE GENOMIC DNA]</scope>
</reference>
<gene>
    <name evidence="2" type="ORF">MONAX_5E009473</name>
</gene>
<evidence type="ECO:0000256" key="1">
    <source>
        <dbReference type="SAM" id="MobiDB-lite"/>
    </source>
</evidence>